<sequence>MGKGAKRKNQSICDKFALMAVKLVKDSSFVIAKMTLGSPSGRIARDAPIEASPSLPREPTTPMLRVERVSHFQDYVAEPDDGDSIDRQAADYIREVKQKLISQSDPDAVADVFNSIPPPPPPPTPAPAPAPASQ</sequence>
<name>A0A6I9QNE5_ELAGV</name>
<keyword evidence="2" id="KW-1185">Reference proteome</keyword>
<dbReference type="RefSeq" id="XP_010910987.1">
    <property type="nucleotide sequence ID" value="XM_010912685.2"/>
</dbReference>
<evidence type="ECO:0000313" key="3">
    <source>
        <dbReference type="RefSeq" id="XP_010910987.1"/>
    </source>
</evidence>
<protein>
    <submittedName>
        <fullName evidence="3">Uncharacterized protein LOC105036970</fullName>
    </submittedName>
</protein>
<feature type="compositionally biased region" description="Pro residues" evidence="1">
    <location>
        <begin position="116"/>
        <end position="134"/>
    </location>
</feature>
<evidence type="ECO:0000256" key="1">
    <source>
        <dbReference type="SAM" id="MobiDB-lite"/>
    </source>
</evidence>
<organism evidence="2 3">
    <name type="scientific">Elaeis guineensis var. tenera</name>
    <name type="common">Oil palm</name>
    <dbReference type="NCBI Taxonomy" id="51953"/>
    <lineage>
        <taxon>Eukaryota</taxon>
        <taxon>Viridiplantae</taxon>
        <taxon>Streptophyta</taxon>
        <taxon>Embryophyta</taxon>
        <taxon>Tracheophyta</taxon>
        <taxon>Spermatophyta</taxon>
        <taxon>Magnoliopsida</taxon>
        <taxon>Liliopsida</taxon>
        <taxon>Arecaceae</taxon>
        <taxon>Arecoideae</taxon>
        <taxon>Cocoseae</taxon>
        <taxon>Elaeidinae</taxon>
        <taxon>Elaeis</taxon>
    </lineage>
</organism>
<dbReference type="AlphaFoldDB" id="A0A6I9QNE5"/>
<proteinExistence type="predicted"/>
<gene>
    <name evidence="3" type="primary">LOC105036970</name>
</gene>
<dbReference type="InParanoid" id="A0A6I9QNE5"/>
<accession>A0A6I9QNE5</accession>
<dbReference type="OrthoDB" id="745015at2759"/>
<evidence type="ECO:0000313" key="2">
    <source>
        <dbReference type="Proteomes" id="UP000504607"/>
    </source>
</evidence>
<dbReference type="Proteomes" id="UP000504607">
    <property type="component" value="Unplaced"/>
</dbReference>
<reference evidence="3" key="1">
    <citation type="submission" date="2025-08" db="UniProtKB">
        <authorList>
            <consortium name="RefSeq"/>
        </authorList>
    </citation>
    <scope>IDENTIFICATION</scope>
</reference>
<feature type="region of interest" description="Disordered" evidence="1">
    <location>
        <begin position="40"/>
        <end position="62"/>
    </location>
</feature>
<feature type="region of interest" description="Disordered" evidence="1">
    <location>
        <begin position="103"/>
        <end position="134"/>
    </location>
</feature>